<accession>A0AAV5RZZ2</accession>
<dbReference type="AlphaFoldDB" id="A0AAV5RZZ2"/>
<protein>
    <submittedName>
        <fullName evidence="2">Uncharacterized protein</fullName>
    </submittedName>
</protein>
<comment type="caution">
    <text evidence="2">The sequence shown here is derived from an EMBL/GenBank/DDBJ whole genome shotgun (WGS) entry which is preliminary data.</text>
</comment>
<dbReference type="EMBL" id="BTGD01000010">
    <property type="protein sequence ID" value="GMM57016.1"/>
    <property type="molecule type" value="Genomic_DNA"/>
</dbReference>
<evidence type="ECO:0000256" key="1">
    <source>
        <dbReference type="SAM" id="MobiDB-lite"/>
    </source>
</evidence>
<feature type="compositionally biased region" description="Basic residues" evidence="1">
    <location>
        <begin position="82"/>
        <end position="94"/>
    </location>
</feature>
<feature type="region of interest" description="Disordered" evidence="1">
    <location>
        <begin position="77"/>
        <end position="98"/>
    </location>
</feature>
<organism evidence="2 3">
    <name type="scientific">Maudiozyma humilis</name>
    <name type="common">Sour dough yeast</name>
    <name type="synonym">Kazachstania humilis</name>
    <dbReference type="NCBI Taxonomy" id="51915"/>
    <lineage>
        <taxon>Eukaryota</taxon>
        <taxon>Fungi</taxon>
        <taxon>Dikarya</taxon>
        <taxon>Ascomycota</taxon>
        <taxon>Saccharomycotina</taxon>
        <taxon>Saccharomycetes</taxon>
        <taxon>Saccharomycetales</taxon>
        <taxon>Saccharomycetaceae</taxon>
        <taxon>Maudiozyma</taxon>
    </lineage>
</organism>
<name>A0AAV5RZZ2_MAUHU</name>
<sequence>MTAHTHTTLRLRFPTLKQLPPNTPVHLTLAAVGTLALSLAVPRAVVLCALLCAAYAAARAALLRGEIPHATEHPAEIQHSAPPHHTHMHTHSPTHPHSPTHIGIVAGPGGLPAALRAVAALVTDPAQLQSVAILYVAQTERQSRPCTSAECLPEHSLRGSLDALAAKHRHFSVEYVRGTAAVTPACMRRCLPQSARGHRLLVCGDLPLRECVLRGGRALGWGSVSTAGTGVAGDAVLALARGDVERC</sequence>
<reference evidence="2 3" key="1">
    <citation type="journal article" date="2023" name="Elife">
        <title>Identification of key yeast species and microbe-microbe interactions impacting larval growth of Drosophila in the wild.</title>
        <authorList>
            <person name="Mure A."/>
            <person name="Sugiura Y."/>
            <person name="Maeda R."/>
            <person name="Honda K."/>
            <person name="Sakurai N."/>
            <person name="Takahashi Y."/>
            <person name="Watada M."/>
            <person name="Katoh T."/>
            <person name="Gotoh A."/>
            <person name="Gotoh Y."/>
            <person name="Taniguchi I."/>
            <person name="Nakamura K."/>
            <person name="Hayashi T."/>
            <person name="Katayama T."/>
            <person name="Uemura T."/>
            <person name="Hattori Y."/>
        </authorList>
    </citation>
    <scope>NUCLEOTIDE SEQUENCE [LARGE SCALE GENOMIC DNA]</scope>
    <source>
        <strain evidence="2 3">KH-74</strain>
    </source>
</reference>
<dbReference type="Gene3D" id="3.40.50.80">
    <property type="entry name" value="Nucleotide-binding domain of ferredoxin-NADP reductase (FNR) module"/>
    <property type="match status" value="1"/>
</dbReference>
<evidence type="ECO:0000313" key="3">
    <source>
        <dbReference type="Proteomes" id="UP001377567"/>
    </source>
</evidence>
<gene>
    <name evidence="2" type="ORF">DAKH74_036320</name>
</gene>
<dbReference type="InterPro" id="IPR039261">
    <property type="entry name" value="FNR_nucleotide-bd"/>
</dbReference>
<dbReference type="Proteomes" id="UP001377567">
    <property type="component" value="Unassembled WGS sequence"/>
</dbReference>
<evidence type="ECO:0000313" key="2">
    <source>
        <dbReference type="EMBL" id="GMM57016.1"/>
    </source>
</evidence>
<proteinExistence type="predicted"/>
<keyword evidence="3" id="KW-1185">Reference proteome</keyword>